<evidence type="ECO:0000313" key="2">
    <source>
        <dbReference type="Proteomes" id="UP001201629"/>
    </source>
</evidence>
<reference evidence="1 2" key="1">
    <citation type="submission" date="2022-01" db="EMBL/GenBank/DDBJ databases">
        <authorList>
            <person name="Riesco R."/>
            <person name="Trujillo M.E."/>
        </authorList>
    </citation>
    <scope>NUCLEOTIDE SEQUENCE [LARGE SCALE GENOMIC DNA]</scope>
    <source>
        <strain evidence="1 2">NIE79</strain>
    </source>
</reference>
<dbReference type="EMBL" id="JAKKFD010000022">
    <property type="protein sequence ID" value="MCG5444112.1"/>
    <property type="molecule type" value="Genomic_DNA"/>
</dbReference>
<dbReference type="RefSeq" id="WP_238679266.1">
    <property type="nucleotide sequence ID" value="NZ_JAKKFD010000022.1"/>
</dbReference>
<organism evidence="1 2">
    <name type="scientific">Micromonospora trifolii</name>
    <dbReference type="NCBI Taxonomy" id="2911208"/>
    <lineage>
        <taxon>Bacteria</taxon>
        <taxon>Bacillati</taxon>
        <taxon>Actinomycetota</taxon>
        <taxon>Actinomycetes</taxon>
        <taxon>Micromonosporales</taxon>
        <taxon>Micromonosporaceae</taxon>
        <taxon>Micromonospora</taxon>
    </lineage>
</organism>
<dbReference type="Proteomes" id="UP001201629">
    <property type="component" value="Unassembled WGS sequence"/>
</dbReference>
<accession>A0ABS9N2C1</accession>
<gene>
    <name evidence="1" type="ORF">NIE79_002256</name>
</gene>
<evidence type="ECO:0000313" key="1">
    <source>
        <dbReference type="EMBL" id="MCG5444112.1"/>
    </source>
</evidence>
<proteinExistence type="predicted"/>
<protein>
    <submittedName>
        <fullName evidence="1">Uncharacterized protein</fullName>
    </submittedName>
</protein>
<comment type="caution">
    <text evidence="1">The sequence shown here is derived from an EMBL/GenBank/DDBJ whole genome shotgun (WGS) entry which is preliminary data.</text>
</comment>
<sequence>MEITSGGTPGPRLADHLAVLGNNLYGRIPHAPRAKVLAEMFVRAGWRARASSWTEYEVEHEWVCIELVESSPDERLLSGVVDPSRVDELGAVLAGLGLRYSIELWSDDQTSPLRELAG</sequence>
<keyword evidence="2" id="KW-1185">Reference proteome</keyword>
<name>A0ABS9N2C1_9ACTN</name>